<name>A0A919H595_9ACTN</name>
<dbReference type="EMBL" id="BNEE01000006">
    <property type="protein sequence ID" value="GHI89985.1"/>
    <property type="molecule type" value="Genomic_DNA"/>
</dbReference>
<protein>
    <recommendedName>
        <fullName evidence="3">Aminoglycoside phosphotransferase domain-containing protein</fullName>
    </recommendedName>
</protein>
<comment type="caution">
    <text evidence="1">The sequence shown here is derived from an EMBL/GenBank/DDBJ whole genome shotgun (WGS) entry which is preliminary data.</text>
</comment>
<evidence type="ECO:0000313" key="2">
    <source>
        <dbReference type="Proteomes" id="UP000600026"/>
    </source>
</evidence>
<dbReference type="Proteomes" id="UP000600026">
    <property type="component" value="Unassembled WGS sequence"/>
</dbReference>
<dbReference type="NCBIfam" id="NF038156">
    <property type="entry name" value="lant_syn_V_LxmK"/>
    <property type="match status" value="1"/>
</dbReference>
<reference evidence="1" key="1">
    <citation type="submission" date="2020-09" db="EMBL/GenBank/DDBJ databases">
        <title>Whole genome shotgun sequence of Streptomyces xanthophaeus NBRC 12829.</title>
        <authorList>
            <person name="Komaki H."/>
            <person name="Tamura T."/>
        </authorList>
    </citation>
    <scope>NUCLEOTIDE SEQUENCE</scope>
    <source>
        <strain evidence="1">NBRC 12829</strain>
    </source>
</reference>
<dbReference type="RefSeq" id="WP_209439907.1">
    <property type="nucleotide sequence ID" value="NZ_KL647132.1"/>
</dbReference>
<evidence type="ECO:0000313" key="1">
    <source>
        <dbReference type="EMBL" id="GHI89985.1"/>
    </source>
</evidence>
<sequence>MAATLNELNLGSLDPESVVELPGRNDNVSGVTDTGRAVFVKRLTGEDSERRLRQLITFETAYRERLRQGTRTPRCLGWSSEHGTVVFEWIEDARSGADLASEGGFGEDLAYDLGRSVGFLHTVPPEGELSGTSLTRKLAEADLFEALPLEYYEQASGGTLEAWRLLHHDPSTAAAVHDLRTMSDRAPRALIHGDLRLDQVLSRRRDVYVCDWEEIAVEDPALDVGAFAGEWLYRSVLDIPSARPAQEDGAAEVHRGIVARGTDALSRTRNRNAAFWQGYLASAGPVHPQLPARAAGYAGLHLLERALAKAEGRVALHTVDRMAIGIGTVALKDPGRFVTALGLG</sequence>
<gene>
    <name evidence="1" type="ORF">Sxan_73490</name>
</gene>
<keyword evidence="2" id="KW-1185">Reference proteome</keyword>
<dbReference type="SUPFAM" id="SSF56112">
    <property type="entry name" value="Protein kinase-like (PK-like)"/>
    <property type="match status" value="1"/>
</dbReference>
<accession>A0A919H595</accession>
<organism evidence="1 2">
    <name type="scientific">Streptomyces xanthophaeus</name>
    <dbReference type="NCBI Taxonomy" id="67385"/>
    <lineage>
        <taxon>Bacteria</taxon>
        <taxon>Bacillati</taxon>
        <taxon>Actinomycetota</taxon>
        <taxon>Actinomycetes</taxon>
        <taxon>Kitasatosporales</taxon>
        <taxon>Streptomycetaceae</taxon>
        <taxon>Streptomyces</taxon>
    </lineage>
</organism>
<dbReference type="InterPro" id="IPR011009">
    <property type="entry name" value="Kinase-like_dom_sf"/>
</dbReference>
<dbReference type="Gene3D" id="3.90.1200.10">
    <property type="match status" value="1"/>
</dbReference>
<dbReference type="AlphaFoldDB" id="A0A919H595"/>
<evidence type="ECO:0008006" key="3">
    <source>
        <dbReference type="Google" id="ProtNLM"/>
    </source>
</evidence>
<proteinExistence type="predicted"/>